<keyword evidence="6" id="KW-1185">Reference proteome</keyword>
<accession>A0A7E4VVM5</accession>
<dbReference type="GO" id="GO:0012505">
    <property type="term" value="C:endomembrane system"/>
    <property type="evidence" value="ECO:0007669"/>
    <property type="project" value="UniProtKB-SubCell"/>
</dbReference>
<feature type="transmembrane region" description="Helical" evidence="5">
    <location>
        <begin position="96"/>
        <end position="118"/>
    </location>
</feature>
<feature type="transmembrane region" description="Helical" evidence="5">
    <location>
        <begin position="125"/>
        <end position="145"/>
    </location>
</feature>
<protein>
    <submittedName>
        <fullName evidence="7">Transmembrane protein</fullName>
    </submittedName>
</protein>
<name>A0A7E4VVM5_PANRE</name>
<dbReference type="WBParaSite" id="Pan_g2960.t1">
    <property type="protein sequence ID" value="Pan_g2960.t1"/>
    <property type="gene ID" value="Pan_g2960"/>
</dbReference>
<evidence type="ECO:0000313" key="6">
    <source>
        <dbReference type="Proteomes" id="UP000492821"/>
    </source>
</evidence>
<evidence type="ECO:0000313" key="7">
    <source>
        <dbReference type="WBParaSite" id="Pan_g2960.t1"/>
    </source>
</evidence>
<evidence type="ECO:0000256" key="4">
    <source>
        <dbReference type="ARBA" id="ARBA00023136"/>
    </source>
</evidence>
<reference evidence="6" key="1">
    <citation type="journal article" date="2013" name="Genetics">
        <title>The draft genome and transcriptome of Panagrellus redivivus are shaped by the harsh demands of a free-living lifestyle.</title>
        <authorList>
            <person name="Srinivasan J."/>
            <person name="Dillman A.R."/>
            <person name="Macchietto M.G."/>
            <person name="Heikkinen L."/>
            <person name="Lakso M."/>
            <person name="Fracchia K.M."/>
            <person name="Antoshechkin I."/>
            <person name="Mortazavi A."/>
            <person name="Wong G."/>
            <person name="Sternberg P.W."/>
        </authorList>
    </citation>
    <scope>NUCLEOTIDE SEQUENCE [LARGE SCALE GENOMIC DNA]</scope>
    <source>
        <strain evidence="6">MT8872</strain>
    </source>
</reference>
<dbReference type="PANTHER" id="PTHR12479">
    <property type="entry name" value="LYSOSOMAL-ASSOCIATED TRANSMEMBRANE PROTEIN"/>
    <property type="match status" value="1"/>
</dbReference>
<dbReference type="AlphaFoldDB" id="A0A7E4VVM5"/>
<evidence type="ECO:0000256" key="3">
    <source>
        <dbReference type="ARBA" id="ARBA00022989"/>
    </source>
</evidence>
<dbReference type="PANTHER" id="PTHR12479:SF13">
    <property type="entry name" value="DUF4149 DOMAIN-CONTAINING PROTEIN"/>
    <property type="match status" value="1"/>
</dbReference>
<proteinExistence type="predicted"/>
<keyword evidence="4 5" id="KW-0472">Membrane</keyword>
<dbReference type="GO" id="GO:0005765">
    <property type="term" value="C:lysosomal membrane"/>
    <property type="evidence" value="ECO:0007669"/>
    <property type="project" value="TreeGrafter"/>
</dbReference>
<evidence type="ECO:0000256" key="5">
    <source>
        <dbReference type="SAM" id="Phobius"/>
    </source>
</evidence>
<sequence>MVKPTRLGPAMPPASRDQYRINIGNGDDMNGLWNPDDDKFKVLCRLLHVTKAALHIGYTQMMISIVFAIFFGYHYMMAISGSHSTDHWINQYTAKYISQLLFAVAVQLILVIVMIHGVRSERRSLLLPYIAFTALAIIAGCAQLGTDIIQVERVNALNRATGGSYNVSASTSTSQLTSHLIATMIHIWCLSVVWRCYGFLGEQKVAKKISEQLSVTHAAFHYPDIFGSYGMPQPPPYADTVTTEPPQGRPIIIKSVDEDKQPLTTA</sequence>
<feature type="transmembrane region" description="Helical" evidence="5">
    <location>
        <begin position="55"/>
        <end position="76"/>
    </location>
</feature>
<reference evidence="7" key="2">
    <citation type="submission" date="2020-10" db="UniProtKB">
        <authorList>
            <consortium name="WormBaseParasite"/>
        </authorList>
    </citation>
    <scope>IDENTIFICATION</scope>
</reference>
<keyword evidence="2 5" id="KW-0812">Transmembrane</keyword>
<dbReference type="InterPro" id="IPR051115">
    <property type="entry name" value="LAPTM_transporter"/>
</dbReference>
<organism evidence="6 7">
    <name type="scientific">Panagrellus redivivus</name>
    <name type="common">Microworm</name>
    <dbReference type="NCBI Taxonomy" id="6233"/>
    <lineage>
        <taxon>Eukaryota</taxon>
        <taxon>Metazoa</taxon>
        <taxon>Ecdysozoa</taxon>
        <taxon>Nematoda</taxon>
        <taxon>Chromadorea</taxon>
        <taxon>Rhabditida</taxon>
        <taxon>Tylenchina</taxon>
        <taxon>Panagrolaimomorpha</taxon>
        <taxon>Panagrolaimoidea</taxon>
        <taxon>Panagrolaimidae</taxon>
        <taxon>Panagrellus</taxon>
    </lineage>
</organism>
<evidence type="ECO:0000256" key="1">
    <source>
        <dbReference type="ARBA" id="ARBA00004127"/>
    </source>
</evidence>
<evidence type="ECO:0000256" key="2">
    <source>
        <dbReference type="ARBA" id="ARBA00022692"/>
    </source>
</evidence>
<keyword evidence="3 5" id="KW-1133">Transmembrane helix</keyword>
<dbReference type="Proteomes" id="UP000492821">
    <property type="component" value="Unassembled WGS sequence"/>
</dbReference>
<feature type="transmembrane region" description="Helical" evidence="5">
    <location>
        <begin position="180"/>
        <end position="200"/>
    </location>
</feature>
<comment type="subcellular location">
    <subcellularLocation>
        <location evidence="1">Endomembrane system</location>
        <topology evidence="1">Multi-pass membrane protein</topology>
    </subcellularLocation>
</comment>